<dbReference type="SUPFAM" id="SSF50692">
    <property type="entry name" value="ADC-like"/>
    <property type="match status" value="1"/>
</dbReference>
<dbReference type="EMBL" id="LBBL01000038">
    <property type="protein sequence ID" value="KKF96553.1"/>
    <property type="molecule type" value="Genomic_DNA"/>
</dbReference>
<evidence type="ECO:0000256" key="4">
    <source>
        <dbReference type="ARBA" id="ARBA00022490"/>
    </source>
</evidence>
<dbReference type="Gene3D" id="2.40.40.20">
    <property type="match status" value="1"/>
</dbReference>
<dbReference type="SMART" id="SM00382">
    <property type="entry name" value="AAA"/>
    <property type="match status" value="2"/>
</dbReference>
<evidence type="ECO:0000256" key="2">
    <source>
        <dbReference type="ARBA" id="ARBA00006914"/>
    </source>
</evidence>
<dbReference type="GO" id="GO:0016887">
    <property type="term" value="F:ATP hydrolysis activity"/>
    <property type="evidence" value="ECO:0007669"/>
    <property type="project" value="InterPro"/>
</dbReference>
<evidence type="ECO:0000256" key="11">
    <source>
        <dbReference type="ARBA" id="ARBA00068637"/>
    </source>
</evidence>
<dbReference type="Gene3D" id="3.40.50.300">
    <property type="entry name" value="P-loop containing nucleotide triphosphate hydrolases"/>
    <property type="match status" value="2"/>
</dbReference>
<feature type="compositionally biased region" description="Low complexity" evidence="13">
    <location>
        <begin position="38"/>
        <end position="48"/>
    </location>
</feature>
<dbReference type="InterPro" id="IPR003593">
    <property type="entry name" value="AAA+_ATPase"/>
</dbReference>
<gene>
    <name evidence="15" type="primary">sec18</name>
    <name evidence="15" type="ORF">CFO_g1106</name>
</gene>
<keyword evidence="3 12" id="KW-0813">Transport</keyword>
<dbReference type="InterPro" id="IPR027417">
    <property type="entry name" value="P-loop_NTPase"/>
</dbReference>
<accession>A0A0F8BVK7</accession>
<dbReference type="InterPro" id="IPR039812">
    <property type="entry name" value="Vesicle-fus_ATPase"/>
</dbReference>
<dbReference type="Proteomes" id="UP000034841">
    <property type="component" value="Unassembled WGS sequence"/>
</dbReference>
<feature type="region of interest" description="Disordered" evidence="13">
    <location>
        <begin position="1"/>
        <end position="85"/>
    </location>
</feature>
<evidence type="ECO:0000256" key="8">
    <source>
        <dbReference type="ARBA" id="ARBA00022892"/>
    </source>
</evidence>
<evidence type="ECO:0000256" key="6">
    <source>
        <dbReference type="ARBA" id="ARBA00022741"/>
    </source>
</evidence>
<dbReference type="InterPro" id="IPR009010">
    <property type="entry name" value="Asp_de-COase-like_dom_sf"/>
</dbReference>
<evidence type="ECO:0000313" key="15">
    <source>
        <dbReference type="EMBL" id="KKF96553.1"/>
    </source>
</evidence>
<dbReference type="InterPro" id="IPR004201">
    <property type="entry name" value="Cdc48_dom2"/>
</dbReference>
<evidence type="ECO:0000256" key="5">
    <source>
        <dbReference type="ARBA" id="ARBA00022737"/>
    </source>
</evidence>
<dbReference type="Pfam" id="PF00004">
    <property type="entry name" value="AAA"/>
    <property type="match status" value="2"/>
</dbReference>
<dbReference type="FunFam" id="3.40.50.300:FF:000166">
    <property type="entry name" value="vesicle-fusing ATPase isoform X1"/>
    <property type="match status" value="1"/>
</dbReference>
<dbReference type="AlphaFoldDB" id="A0A0F8BVK7"/>
<dbReference type="InterPro" id="IPR003959">
    <property type="entry name" value="ATPase_AAA_core"/>
</dbReference>
<dbReference type="GO" id="GO:0005524">
    <property type="term" value="F:ATP binding"/>
    <property type="evidence" value="ECO:0007669"/>
    <property type="project" value="UniProtKB-UniRule"/>
</dbReference>
<dbReference type="OrthoDB" id="9982946at2759"/>
<evidence type="ECO:0000259" key="14">
    <source>
        <dbReference type="SMART" id="SM00382"/>
    </source>
</evidence>
<dbReference type="Pfam" id="PF02933">
    <property type="entry name" value="CDC48_2"/>
    <property type="match status" value="1"/>
</dbReference>
<keyword evidence="4 12" id="KW-0963">Cytoplasm</keyword>
<evidence type="ECO:0000256" key="9">
    <source>
        <dbReference type="ARBA" id="ARBA00022927"/>
    </source>
</evidence>
<organism evidence="15 16">
    <name type="scientific">Ceratocystis fimbriata f. sp. platani</name>
    <dbReference type="NCBI Taxonomy" id="88771"/>
    <lineage>
        <taxon>Eukaryota</taxon>
        <taxon>Fungi</taxon>
        <taxon>Dikarya</taxon>
        <taxon>Ascomycota</taxon>
        <taxon>Pezizomycotina</taxon>
        <taxon>Sordariomycetes</taxon>
        <taxon>Hypocreomycetidae</taxon>
        <taxon>Microascales</taxon>
        <taxon>Ceratocystidaceae</taxon>
        <taxon>Ceratocystis</taxon>
    </lineage>
</organism>
<reference evidence="15 16" key="1">
    <citation type="submission" date="2015-04" db="EMBL/GenBank/DDBJ databases">
        <title>Genome sequence of Ceratocystis platani, a major pathogen of plane trees.</title>
        <authorList>
            <person name="Belbahri L."/>
        </authorList>
    </citation>
    <scope>NUCLEOTIDE SEQUENCE [LARGE SCALE GENOMIC DNA]</scope>
    <source>
        <strain evidence="15 16">CFO</strain>
    </source>
</reference>
<dbReference type="SUPFAM" id="SSF52540">
    <property type="entry name" value="P-loop containing nucleoside triphosphate hydrolases"/>
    <property type="match status" value="2"/>
</dbReference>
<comment type="similarity">
    <text evidence="2 12">Belongs to the AAA ATPase family.</text>
</comment>
<evidence type="ECO:0000313" key="16">
    <source>
        <dbReference type="Proteomes" id="UP000034841"/>
    </source>
</evidence>
<dbReference type="GO" id="GO:0035494">
    <property type="term" value="P:SNARE complex disassembly"/>
    <property type="evidence" value="ECO:0007669"/>
    <property type="project" value="InterPro"/>
</dbReference>
<name>A0A0F8BVK7_CERFI</name>
<dbReference type="FunFam" id="2.40.40.20:FF:000012">
    <property type="entry name" value="Vesicle-fusing ATPase protein"/>
    <property type="match status" value="1"/>
</dbReference>
<dbReference type="GO" id="GO:0005795">
    <property type="term" value="C:Golgi stack"/>
    <property type="evidence" value="ECO:0007669"/>
    <property type="project" value="TreeGrafter"/>
</dbReference>
<comment type="function">
    <text evidence="10 12">Required for vesicle-mediated transport. Catalyzes the fusion of transport vesicles within the Golgi cisternae. Is also required for transport from the endoplasmic reticulum to the Golgi stack. Seems to function as a fusion protein required for the delivery of cargo proteins to all compartments of the Golgi stack independent of vesicle origin.</text>
</comment>
<dbReference type="PANTHER" id="PTHR23078">
    <property type="entry name" value="VESICULAR-FUSION PROTEIN NSF"/>
    <property type="match status" value="1"/>
</dbReference>
<evidence type="ECO:0000256" key="10">
    <source>
        <dbReference type="ARBA" id="ARBA00056429"/>
    </source>
</evidence>
<comment type="subcellular location">
    <subcellularLocation>
        <location evidence="1 12">Cytoplasm</location>
    </subcellularLocation>
</comment>
<evidence type="ECO:0000256" key="1">
    <source>
        <dbReference type="ARBA" id="ARBA00004496"/>
    </source>
</evidence>
<feature type="domain" description="AAA+ ATPase" evidence="14">
    <location>
        <begin position="627"/>
        <end position="764"/>
    </location>
</feature>
<keyword evidence="16" id="KW-1185">Reference proteome</keyword>
<dbReference type="PROSITE" id="PS00674">
    <property type="entry name" value="AAA"/>
    <property type="match status" value="1"/>
</dbReference>
<dbReference type="PANTHER" id="PTHR23078:SF3">
    <property type="entry name" value="VESICLE-FUSING ATPASE"/>
    <property type="match status" value="1"/>
</dbReference>
<keyword evidence="6 12" id="KW-0547">Nucleotide-binding</keyword>
<evidence type="ECO:0000256" key="12">
    <source>
        <dbReference type="RuleBase" id="RU367045"/>
    </source>
</evidence>
<dbReference type="Gene3D" id="3.10.330.10">
    <property type="match status" value="1"/>
</dbReference>
<keyword evidence="12" id="KW-0378">Hydrolase</keyword>
<keyword evidence="9 12" id="KW-0653">Protein transport</keyword>
<feature type="domain" description="AAA+ ATPase" evidence="14">
    <location>
        <begin position="344"/>
        <end position="492"/>
    </location>
</feature>
<dbReference type="GO" id="GO:0043001">
    <property type="term" value="P:Golgi to plasma membrane protein transport"/>
    <property type="evidence" value="ECO:0007669"/>
    <property type="project" value="TreeGrafter"/>
</dbReference>
<keyword evidence="8 12" id="KW-0931">ER-Golgi transport</keyword>
<dbReference type="GO" id="GO:0006891">
    <property type="term" value="P:intra-Golgi vesicle-mediated transport"/>
    <property type="evidence" value="ECO:0007669"/>
    <property type="project" value="TreeGrafter"/>
</dbReference>
<protein>
    <recommendedName>
        <fullName evidence="11 12">Vesicular-fusion protein SEC18</fullName>
    </recommendedName>
</protein>
<keyword evidence="5" id="KW-0677">Repeat</keyword>
<evidence type="ECO:0000256" key="13">
    <source>
        <dbReference type="SAM" id="MobiDB-lite"/>
    </source>
</evidence>
<dbReference type="CDD" id="cd00009">
    <property type="entry name" value="AAA"/>
    <property type="match status" value="1"/>
</dbReference>
<dbReference type="InterPro" id="IPR029067">
    <property type="entry name" value="CDC48_domain_2-like_sf"/>
</dbReference>
<dbReference type="InterPro" id="IPR003960">
    <property type="entry name" value="ATPase_AAA_CS"/>
</dbReference>
<dbReference type="FunFam" id="3.40.50.300:FF:000187">
    <property type="entry name" value="Vesicular-fusion ATPase SEC18"/>
    <property type="match status" value="1"/>
</dbReference>
<dbReference type="Gene3D" id="1.10.8.60">
    <property type="match status" value="1"/>
</dbReference>
<evidence type="ECO:0000256" key="7">
    <source>
        <dbReference type="ARBA" id="ARBA00022840"/>
    </source>
</evidence>
<keyword evidence="7 12" id="KW-0067">ATP-binding</keyword>
<evidence type="ECO:0000256" key="3">
    <source>
        <dbReference type="ARBA" id="ARBA00022448"/>
    </source>
</evidence>
<dbReference type="FunFam" id="1.10.8.60:FF:000026">
    <property type="entry name" value="vesicle-fusing ATPase isoform X1"/>
    <property type="match status" value="1"/>
</dbReference>
<comment type="caution">
    <text evidence="15">The sequence shown here is derived from an EMBL/GenBank/DDBJ whole genome shotgun (WGS) entry which is preliminary data.</text>
</comment>
<proteinExistence type="inferred from homology"/>
<sequence length="857" mass="94248">MSRNGPPYTQPPHGPGGGNLPPRRPAPNDSNALFGNRGAAAPSIAPSGYSGGGGYGQAPSAPRQHPMASRGPPSEKPRGGSNGPAINLQVAKVEDKTMQTRLIYENVCAVSSADFSPNPDGSDIYVLITNMDGQEFVMTARPMQHFPRGCISLSEPQRNWARISVRDTFTGHQWTPFQGNNKQVYIGTMDVEIGFASPNKKTAQKYKEDDLQKLFTRSFENHIVQPGQRILMDVSSIPLLVVVKTVTLIDLGMSVEGQASSRNHTTRGIITSESQIVFHRDAASDLQMEASMKRANTNAIIAPDFKFEDMGIGGLAGEFATIFRRAFASRIFPPAMVQKLGIQHVKGILMYGPPGTGKTLMARQIGKMLNSREPKIINGPEILNKFVGQSEENVRKMFADAEKEYKEKGDESGLHVIIFDELDAVCKQRGSGAGGGTGVGDSVVNQLLTKLDGVDQLNNILLIGMTNRKDMIDEALLRPGRLEVQLEISLPNEEGRLQILKIHTSKMRDNDVLGNDVDLISLAAEAKNYSGAELSGLVKAATSFAFSRHTKIDQLAGIKDDVANMKVTMADFEQALREVRPAYGVDEQDLDMLLPNGIIKFNPEHIQDILNQGERSFNTIREAEGKRHQAILFHGVRGAGKTALAAEIARMSQYPFVKVLSPKDLLPYRDEISKIDYINRVFANAYRSPLSLVLIDNFDRLIDWSPIGPRFSNNILATLQTLISTPPPKDHRLLVFCTTSKLRVLKLLEVDDVFDKKIDVRPLRSLNELATVMDHSRVFDRNQIQNICGQIQDTAVMTEAERRKGQFSVELGIKTVLDFLFEAKAASKPREDGSALDPGPIFLNLMVDAINAAKVAE</sequence>
<dbReference type="SUPFAM" id="SSF54585">
    <property type="entry name" value="Cdc48 domain 2-like"/>
    <property type="match status" value="1"/>
</dbReference>